<feature type="non-terminal residue" evidence="1">
    <location>
        <position position="1"/>
    </location>
</feature>
<dbReference type="Proteomes" id="UP000593574">
    <property type="component" value="Unassembled WGS sequence"/>
</dbReference>
<keyword evidence="2" id="KW-1185">Reference proteome</keyword>
<evidence type="ECO:0000313" key="2">
    <source>
        <dbReference type="Proteomes" id="UP000593574"/>
    </source>
</evidence>
<accession>A0A7J9ABJ2</accession>
<dbReference type="AlphaFoldDB" id="A0A7J9ABJ2"/>
<protein>
    <submittedName>
        <fullName evidence="1">Uncharacterized protein</fullName>
    </submittedName>
</protein>
<name>A0A7J9ABJ2_9ROSI</name>
<dbReference type="EMBL" id="JABEZV010000009">
    <property type="protein sequence ID" value="MBA0721360.1"/>
    <property type="molecule type" value="Genomic_DNA"/>
</dbReference>
<organism evidence="1 2">
    <name type="scientific">Gossypium laxum</name>
    <dbReference type="NCBI Taxonomy" id="34288"/>
    <lineage>
        <taxon>Eukaryota</taxon>
        <taxon>Viridiplantae</taxon>
        <taxon>Streptophyta</taxon>
        <taxon>Embryophyta</taxon>
        <taxon>Tracheophyta</taxon>
        <taxon>Spermatophyta</taxon>
        <taxon>Magnoliopsida</taxon>
        <taxon>eudicotyledons</taxon>
        <taxon>Gunneridae</taxon>
        <taxon>Pentapetalae</taxon>
        <taxon>rosids</taxon>
        <taxon>malvids</taxon>
        <taxon>Malvales</taxon>
        <taxon>Malvaceae</taxon>
        <taxon>Malvoideae</taxon>
        <taxon>Gossypium</taxon>
    </lineage>
</organism>
<sequence length="133" mass="14839">QVEYANTLKKKKRVLCASWSDEGISSNSNFDEDQVNNFIAFTSSVLFGSKGDTDNNSNEGSDREILSTYKIMLSKFEQASMESLLIEELENLINTKELAETKLVLENFNVGSSKLDEILSFNNREPRSGGLGD</sequence>
<reference evidence="1 2" key="1">
    <citation type="journal article" date="2019" name="Genome Biol. Evol.">
        <title>Insights into the evolution of the New World diploid cottons (Gossypium, subgenus Houzingenia) based on genome sequencing.</title>
        <authorList>
            <person name="Grover C.E."/>
            <person name="Arick M.A. 2nd"/>
            <person name="Thrash A."/>
            <person name="Conover J.L."/>
            <person name="Sanders W.S."/>
            <person name="Peterson D.G."/>
            <person name="Frelichowski J.E."/>
            <person name="Scheffler J.A."/>
            <person name="Scheffler B.E."/>
            <person name="Wendel J.F."/>
        </authorList>
    </citation>
    <scope>NUCLEOTIDE SEQUENCE [LARGE SCALE GENOMIC DNA]</scope>
    <source>
        <strain evidence="1">4</strain>
        <tissue evidence="1">Leaf</tissue>
    </source>
</reference>
<proteinExistence type="predicted"/>
<gene>
    <name evidence="1" type="ORF">Golax_008909</name>
</gene>
<evidence type="ECO:0000313" key="1">
    <source>
        <dbReference type="EMBL" id="MBA0721360.1"/>
    </source>
</evidence>
<comment type="caution">
    <text evidence="1">The sequence shown here is derived from an EMBL/GenBank/DDBJ whole genome shotgun (WGS) entry which is preliminary data.</text>
</comment>